<accession>A0A7G7YQJ2</accession>
<organism evidence="1 2">
    <name type="scientific">Corynebacterium anserum</name>
    <dbReference type="NCBI Taxonomy" id="2684406"/>
    <lineage>
        <taxon>Bacteria</taxon>
        <taxon>Bacillati</taxon>
        <taxon>Actinomycetota</taxon>
        <taxon>Actinomycetes</taxon>
        <taxon>Mycobacteriales</taxon>
        <taxon>Corynebacteriaceae</taxon>
        <taxon>Corynebacterium</taxon>
    </lineage>
</organism>
<proteinExistence type="predicted"/>
<dbReference type="EMBL" id="CP046883">
    <property type="protein sequence ID" value="QNH96762.1"/>
    <property type="molecule type" value="Genomic_DNA"/>
</dbReference>
<dbReference type="AlphaFoldDB" id="A0A7G7YQJ2"/>
<evidence type="ECO:0000313" key="1">
    <source>
        <dbReference type="EMBL" id="QNH96762.1"/>
    </source>
</evidence>
<dbReference type="RefSeq" id="WP_185770521.1">
    <property type="nucleotide sequence ID" value="NZ_CP046883.1"/>
</dbReference>
<protein>
    <submittedName>
        <fullName evidence="1">Uncharacterized protein</fullName>
    </submittedName>
</protein>
<sequence>MADNLYFTHIAGDFPALFNTSNGVNIDWRNVPEELEPKTLAEIKEILDSLGSQSKACSVNL</sequence>
<gene>
    <name evidence="1" type="ORF">GP473_08985</name>
</gene>
<dbReference type="Proteomes" id="UP000515275">
    <property type="component" value="Chromosome"/>
</dbReference>
<name>A0A7G7YQJ2_9CORY</name>
<keyword evidence="2" id="KW-1185">Reference proteome</keyword>
<evidence type="ECO:0000313" key="2">
    <source>
        <dbReference type="Proteomes" id="UP000515275"/>
    </source>
</evidence>
<dbReference type="KEGG" id="cans:GP473_08985"/>
<reference evidence="1 2" key="1">
    <citation type="submission" date="2019-12" db="EMBL/GenBank/DDBJ databases">
        <title>Corynebacterium sp. nov., isolated from feces of the Anser Albifrons in China.</title>
        <authorList>
            <person name="Liu Q."/>
        </authorList>
    </citation>
    <scope>NUCLEOTIDE SEQUENCE [LARGE SCALE GENOMIC DNA]</scope>
    <source>
        <strain evidence="1 2">23H37-10</strain>
    </source>
</reference>